<evidence type="ECO:0000313" key="1">
    <source>
        <dbReference type="EMBL" id="MDV2884409.1"/>
    </source>
</evidence>
<dbReference type="RefSeq" id="WP_012958581.1">
    <property type="nucleotide sequence ID" value="NZ_CP117835.1"/>
</dbReference>
<sequence length="122" mass="13986">MSIVQAKYKTGVYIGEVVEMRESEQRGLIKVLAVLKHPTQGDLHNPKQTEGVFFHQRKALAEFEKTWVPLATIKPYEGNVPSYSDSLRSALEEKIDELTHKQSEFSNQSLKHLQELKDEYGL</sequence>
<dbReference type="InterPro" id="IPR014916">
    <property type="entry name" value="KapB"/>
</dbReference>
<organism evidence="1 2">
    <name type="scientific">Alkalihalophilus pseudofirmus</name>
    <name type="common">Bacillus pseudofirmus</name>
    <dbReference type="NCBI Taxonomy" id="79885"/>
    <lineage>
        <taxon>Bacteria</taxon>
        <taxon>Bacillati</taxon>
        <taxon>Bacillota</taxon>
        <taxon>Bacilli</taxon>
        <taxon>Bacillales</taxon>
        <taxon>Bacillaceae</taxon>
        <taxon>Alkalihalophilus</taxon>
    </lineage>
</organism>
<keyword evidence="1" id="KW-0449">Lipoprotein</keyword>
<accession>A0AAJ2KTM2</accession>
<dbReference type="InterPro" id="IPR038080">
    <property type="entry name" value="KapB_sf"/>
</dbReference>
<dbReference type="GO" id="GO:0016301">
    <property type="term" value="F:kinase activity"/>
    <property type="evidence" value="ECO:0007669"/>
    <property type="project" value="UniProtKB-KW"/>
</dbReference>
<keyword evidence="1" id="KW-0808">Transferase</keyword>
<protein>
    <submittedName>
        <fullName evidence="1">Kinase-associated lipoprotein B</fullName>
    </submittedName>
</protein>
<dbReference type="SUPFAM" id="SSF141251">
    <property type="entry name" value="Kinase-associated protein B-like"/>
    <property type="match status" value="1"/>
</dbReference>
<gene>
    <name evidence="1" type="ORF">RYX45_04400</name>
</gene>
<proteinExistence type="predicted"/>
<keyword evidence="1" id="KW-0418">Kinase</keyword>
<dbReference type="Gene3D" id="2.30.30.430">
    <property type="entry name" value="Kinase associated protein B domain"/>
    <property type="match status" value="1"/>
</dbReference>
<evidence type="ECO:0000313" key="2">
    <source>
        <dbReference type="Proteomes" id="UP001285636"/>
    </source>
</evidence>
<dbReference type="Pfam" id="PF08810">
    <property type="entry name" value="KapB"/>
    <property type="match status" value="1"/>
</dbReference>
<dbReference type="Proteomes" id="UP001285636">
    <property type="component" value="Unassembled WGS sequence"/>
</dbReference>
<reference evidence="1" key="1">
    <citation type="submission" date="2023-10" db="EMBL/GenBank/DDBJ databases">
        <title>Screening of Alkalihalophilus pseudofirmusBZ-TG-HK211 and Its Alleviation of Salt Stress on Rapeseed Growth.</title>
        <authorList>
            <person name="Zhao B."/>
            <person name="Guo T."/>
        </authorList>
    </citation>
    <scope>NUCLEOTIDE SEQUENCE</scope>
    <source>
        <strain evidence="1">BZ-TG-HK211</strain>
    </source>
</reference>
<name>A0AAJ2KTM2_ALKPS</name>
<comment type="caution">
    <text evidence="1">The sequence shown here is derived from an EMBL/GenBank/DDBJ whole genome shotgun (WGS) entry which is preliminary data.</text>
</comment>
<dbReference type="AlphaFoldDB" id="A0AAJ2KTM2"/>
<dbReference type="EMBL" id="JAWJAY010000001">
    <property type="protein sequence ID" value="MDV2884409.1"/>
    <property type="molecule type" value="Genomic_DNA"/>
</dbReference>
<dbReference type="SMART" id="SM01298">
    <property type="entry name" value="KapB"/>
    <property type="match status" value="1"/>
</dbReference>